<dbReference type="Proteomes" id="UP000585836">
    <property type="component" value="Unassembled WGS sequence"/>
</dbReference>
<feature type="region of interest" description="Disordered" evidence="1">
    <location>
        <begin position="35"/>
        <end position="274"/>
    </location>
</feature>
<dbReference type="PANTHER" id="PTHR42746">
    <property type="entry name" value="DIADENOSINE 5',5'''-P1,P4-TETRAPHOSPHATE PHOSPHORYLASE"/>
    <property type="match status" value="1"/>
</dbReference>
<evidence type="ECO:0008006" key="5">
    <source>
        <dbReference type="Google" id="ProtNLM"/>
    </source>
</evidence>
<feature type="compositionally biased region" description="Basic and acidic residues" evidence="1">
    <location>
        <begin position="99"/>
        <end position="122"/>
    </location>
</feature>
<feature type="transmembrane region" description="Helical" evidence="2">
    <location>
        <begin position="336"/>
        <end position="356"/>
    </location>
</feature>
<dbReference type="InterPro" id="IPR057561">
    <property type="entry name" value="NADase_transloc"/>
</dbReference>
<protein>
    <recommendedName>
        <fullName evidence="5">Zinc ribbon domain-containing protein</fullName>
    </recommendedName>
</protein>
<comment type="caution">
    <text evidence="3">The sequence shown here is derived from an EMBL/GenBank/DDBJ whole genome shotgun (WGS) entry which is preliminary data.</text>
</comment>
<dbReference type="SUPFAM" id="SSF49785">
    <property type="entry name" value="Galactose-binding domain-like"/>
    <property type="match status" value="1"/>
</dbReference>
<feature type="compositionally biased region" description="Low complexity" evidence="1">
    <location>
        <begin position="123"/>
        <end position="157"/>
    </location>
</feature>
<name>A0A7W9PX10_9ACTN</name>
<feature type="compositionally biased region" description="Low complexity" evidence="1">
    <location>
        <begin position="36"/>
        <end position="88"/>
    </location>
</feature>
<keyword evidence="2" id="KW-1133">Transmembrane helix</keyword>
<dbReference type="EMBL" id="JACHJK010000009">
    <property type="protein sequence ID" value="MBB5929495.1"/>
    <property type="molecule type" value="Genomic_DNA"/>
</dbReference>
<dbReference type="Gene3D" id="2.60.120.260">
    <property type="entry name" value="Galactose-binding domain-like"/>
    <property type="match status" value="1"/>
</dbReference>
<evidence type="ECO:0000256" key="1">
    <source>
        <dbReference type="SAM" id="MobiDB-lite"/>
    </source>
</evidence>
<dbReference type="PANTHER" id="PTHR42746:SF2">
    <property type="entry name" value="DIADENOSINE 5',5'''-P1,P4-TETRAPHOSPHATE PHOSPHORYLASE 2-RELATED"/>
    <property type="match status" value="1"/>
</dbReference>
<gene>
    <name evidence="3" type="ORF">FHS34_004982</name>
</gene>
<evidence type="ECO:0000256" key="2">
    <source>
        <dbReference type="SAM" id="Phobius"/>
    </source>
</evidence>
<sequence length="516" mass="52798">MTTPQNCAECGTRAEPGQSFCDACGAVLGWTDRASARASAGAPAAGSPAASSPTTGSPRTGSPTTGAPAGGPPATGVPVAGTTARAGADTPGRAPGARPEARTGDSGEAPADGRRQGGDAHHAAPAPAGDGPHTPAGPAAPDDAGRYGAHAAASPDTAPDPAPHAPYAGPPGGPASAPAAPHRAHRPGSETAPTEPLPSAASPGPGSGGPGSGGADDGLDRARRLLVPLSDPEARPDAPASVDPVLPGRPEHRRPQTVRAPGEEAGAHGGTPCPWCSTPNRPERHFCARCAMPMAGEQPAVAPGRLPWWRRLRWSGDRETPWAGDRPRLRRAFDRVLGWAGAALVLALLAALVAGIPKGVQATRDHFAKRAPVAPDGYRASRSFPGHKPQLAFDKLNNTWWGPGVADSGKGQWIEAEFAEPTRLLDLLITPGESTRPDQLSRSALPHRVEVRITGADGRTTTRTLNLDQGAGAQRVAFRVGEVTAVRFTLESAYQPSPTKQVAIAEIEFFGPSHQS</sequence>
<keyword evidence="2" id="KW-0812">Transmembrane</keyword>
<evidence type="ECO:0000313" key="3">
    <source>
        <dbReference type="EMBL" id="MBB5929495.1"/>
    </source>
</evidence>
<dbReference type="RefSeq" id="WP_184969054.1">
    <property type="nucleotide sequence ID" value="NZ_JACHJK010000009.1"/>
</dbReference>
<dbReference type="InterPro" id="IPR008979">
    <property type="entry name" value="Galactose-bd-like_sf"/>
</dbReference>
<evidence type="ECO:0000313" key="4">
    <source>
        <dbReference type="Proteomes" id="UP000585836"/>
    </source>
</evidence>
<dbReference type="AlphaFoldDB" id="A0A7W9PX10"/>
<dbReference type="NCBIfam" id="NF047619">
    <property type="entry name" value="NADase_discoid"/>
    <property type="match status" value="1"/>
</dbReference>
<keyword evidence="4" id="KW-1185">Reference proteome</keyword>
<accession>A0A7W9PX10</accession>
<proteinExistence type="predicted"/>
<dbReference type="InterPro" id="IPR053364">
    <property type="entry name" value="Fork-head_TF_regulator"/>
</dbReference>
<feature type="compositionally biased region" description="Pro residues" evidence="1">
    <location>
        <begin position="158"/>
        <end position="173"/>
    </location>
</feature>
<keyword evidence="2" id="KW-0472">Membrane</keyword>
<reference evidence="3 4" key="1">
    <citation type="submission" date="2020-08" db="EMBL/GenBank/DDBJ databases">
        <title>Genomic Encyclopedia of Type Strains, Phase III (KMG-III): the genomes of soil and plant-associated and newly described type strains.</title>
        <authorList>
            <person name="Whitman W."/>
        </authorList>
    </citation>
    <scope>NUCLEOTIDE SEQUENCE [LARGE SCALE GENOMIC DNA]</scope>
    <source>
        <strain evidence="3 4">CECT 3313</strain>
    </source>
</reference>
<organism evidence="3 4">
    <name type="scientific">Streptomyces echinatus</name>
    <dbReference type="NCBI Taxonomy" id="67293"/>
    <lineage>
        <taxon>Bacteria</taxon>
        <taxon>Bacillati</taxon>
        <taxon>Actinomycetota</taxon>
        <taxon>Actinomycetes</taxon>
        <taxon>Kitasatosporales</taxon>
        <taxon>Streptomycetaceae</taxon>
        <taxon>Streptomyces</taxon>
    </lineage>
</organism>
<feature type="compositionally biased region" description="Gly residues" evidence="1">
    <location>
        <begin position="205"/>
        <end position="216"/>
    </location>
</feature>